<dbReference type="RefSeq" id="WP_278428687.1">
    <property type="nucleotide sequence ID" value="NZ_DOLB01000046.1"/>
</dbReference>
<proteinExistence type="predicted"/>
<keyword evidence="1" id="KW-1133">Transmembrane helix</keyword>
<evidence type="ECO:0008006" key="4">
    <source>
        <dbReference type="Google" id="ProtNLM"/>
    </source>
</evidence>
<evidence type="ECO:0000256" key="1">
    <source>
        <dbReference type="SAM" id="Phobius"/>
    </source>
</evidence>
<gene>
    <name evidence="2" type="ORF">DEA61_02095</name>
</gene>
<name>A0A101E6Z5_9THEO</name>
<keyword evidence="1" id="KW-0812">Transmembrane</keyword>
<dbReference type="Proteomes" id="UP000264445">
    <property type="component" value="Unassembled WGS sequence"/>
</dbReference>
<accession>A0A101E6Z5</accession>
<dbReference type="EMBL" id="DOLB01000046">
    <property type="protein sequence ID" value="HBT48655.1"/>
    <property type="molecule type" value="Genomic_DNA"/>
</dbReference>
<sequence>MVSKEVKAGGLFGLPAALMKNFWKKGTAEVIAFVLVLPFLILPIANTVNMLTDLVRYDTLRQAARQAVLRMEIEGGLTSDGLYSLEAFLQSKGIDLNKVHIDYTPYPVPYGEEVKIRIAMDTVMRRYTITLGGIKRVDENTQMVYGPISSVSKKYER</sequence>
<organism evidence="2 3">
    <name type="scientific">Caldanaerobacter subterraneus</name>
    <dbReference type="NCBI Taxonomy" id="911092"/>
    <lineage>
        <taxon>Bacteria</taxon>
        <taxon>Bacillati</taxon>
        <taxon>Bacillota</taxon>
        <taxon>Clostridia</taxon>
        <taxon>Thermoanaerobacterales</taxon>
        <taxon>Thermoanaerobacteraceae</taxon>
        <taxon>Caldanaerobacter</taxon>
    </lineage>
</organism>
<dbReference type="AlphaFoldDB" id="A0A101E6Z5"/>
<reference evidence="2 3" key="1">
    <citation type="journal article" date="2018" name="Nat. Biotechnol.">
        <title>A standardized bacterial taxonomy based on genome phylogeny substantially revises the tree of life.</title>
        <authorList>
            <person name="Parks D.H."/>
            <person name="Chuvochina M."/>
            <person name="Waite D.W."/>
            <person name="Rinke C."/>
            <person name="Skarshewski A."/>
            <person name="Chaumeil P.A."/>
            <person name="Hugenholtz P."/>
        </authorList>
    </citation>
    <scope>NUCLEOTIDE SEQUENCE [LARGE SCALE GENOMIC DNA]</scope>
    <source>
        <strain evidence="2">UBA12544</strain>
    </source>
</reference>
<feature type="transmembrane region" description="Helical" evidence="1">
    <location>
        <begin position="30"/>
        <end position="51"/>
    </location>
</feature>
<evidence type="ECO:0000313" key="2">
    <source>
        <dbReference type="EMBL" id="HBT48655.1"/>
    </source>
</evidence>
<evidence type="ECO:0000313" key="3">
    <source>
        <dbReference type="Proteomes" id="UP000264445"/>
    </source>
</evidence>
<keyword evidence="1" id="KW-0472">Membrane</keyword>
<comment type="caution">
    <text evidence="2">The sequence shown here is derived from an EMBL/GenBank/DDBJ whole genome shotgun (WGS) entry which is preliminary data.</text>
</comment>
<protein>
    <recommendedName>
        <fullName evidence="4">Pilus assembly protein</fullName>
    </recommendedName>
</protein>